<dbReference type="Pfam" id="PF00005">
    <property type="entry name" value="ABC_tran"/>
    <property type="match status" value="1"/>
</dbReference>
<dbReference type="AlphaFoldDB" id="A0AAW9MNX7"/>
<dbReference type="InterPro" id="IPR017911">
    <property type="entry name" value="MacB-like_ATP-bd"/>
</dbReference>
<comment type="caution">
    <text evidence="6">The sequence shown here is derived from an EMBL/GenBank/DDBJ whole genome shotgun (WGS) entry which is preliminary data.</text>
</comment>
<dbReference type="PROSITE" id="PS50893">
    <property type="entry name" value="ABC_TRANSPORTER_2"/>
    <property type="match status" value="1"/>
</dbReference>
<proteinExistence type="inferred from homology"/>
<keyword evidence="3" id="KW-0547">Nucleotide-binding</keyword>
<dbReference type="Gene3D" id="3.40.50.300">
    <property type="entry name" value="P-loop containing nucleotide triphosphate hydrolases"/>
    <property type="match status" value="1"/>
</dbReference>
<evidence type="ECO:0000313" key="6">
    <source>
        <dbReference type="EMBL" id="MEB3428721.1"/>
    </source>
</evidence>
<dbReference type="CDD" id="cd03255">
    <property type="entry name" value="ABC_MJ0796_LolCDE_FtsE"/>
    <property type="match status" value="1"/>
</dbReference>
<evidence type="ECO:0000256" key="4">
    <source>
        <dbReference type="ARBA" id="ARBA00022840"/>
    </source>
</evidence>
<evidence type="ECO:0000313" key="7">
    <source>
        <dbReference type="Proteomes" id="UP001357733"/>
    </source>
</evidence>
<dbReference type="InterPro" id="IPR027417">
    <property type="entry name" value="P-loop_NTPase"/>
</dbReference>
<dbReference type="InterPro" id="IPR003439">
    <property type="entry name" value="ABC_transporter-like_ATP-bd"/>
</dbReference>
<dbReference type="EMBL" id="JAYKOT010000001">
    <property type="protein sequence ID" value="MEB3428721.1"/>
    <property type="molecule type" value="Genomic_DNA"/>
</dbReference>
<keyword evidence="2" id="KW-0813">Transport</keyword>
<dbReference type="GO" id="GO:0022857">
    <property type="term" value="F:transmembrane transporter activity"/>
    <property type="evidence" value="ECO:0007669"/>
    <property type="project" value="UniProtKB-ARBA"/>
</dbReference>
<dbReference type="Proteomes" id="UP001357733">
    <property type="component" value="Unassembled WGS sequence"/>
</dbReference>
<dbReference type="SMART" id="SM00382">
    <property type="entry name" value="AAA"/>
    <property type="match status" value="1"/>
</dbReference>
<dbReference type="GO" id="GO:0098796">
    <property type="term" value="C:membrane protein complex"/>
    <property type="evidence" value="ECO:0007669"/>
    <property type="project" value="UniProtKB-ARBA"/>
</dbReference>
<sequence>MNILEVRNLKKYYKLGDNLVKAVDDVSFSVEKGEFLAIIGPSGSGKSTLLHLIGGVDRKDSGEIIVGGEDITKLSNERLAIYRRREVGIIYQFYNLIATLNVEENISISKRLDDKTVEKEEMDEILRRMGLLNRRNNLPNQLSGGEMQRTSIARALINRPSLVLADEPTGNLDTKNSDEIINILREFNKNYKQTIILITHNPEIANQADRVIELVDGKIKSDVRK</sequence>
<keyword evidence="7" id="KW-1185">Reference proteome</keyword>
<dbReference type="PANTHER" id="PTHR42798:SF6">
    <property type="entry name" value="CELL DIVISION ATP-BINDING PROTEIN FTSE"/>
    <property type="match status" value="1"/>
</dbReference>
<dbReference type="FunFam" id="3.40.50.300:FF:000032">
    <property type="entry name" value="Export ABC transporter ATP-binding protein"/>
    <property type="match status" value="1"/>
</dbReference>
<comment type="similarity">
    <text evidence="1">Belongs to the ABC transporter superfamily.</text>
</comment>
<keyword evidence="4 6" id="KW-0067">ATP-binding</keyword>
<reference evidence="6 7" key="1">
    <citation type="submission" date="2024-01" db="EMBL/GenBank/DDBJ databases">
        <title>Complete genome sequence of Citroniella saccharovorans strain M6.X9, isolated from human fecal sample.</title>
        <authorList>
            <person name="Cheng G."/>
            <person name="Westerholm M."/>
            <person name="Schnurer A."/>
        </authorList>
    </citation>
    <scope>NUCLEOTIDE SEQUENCE [LARGE SCALE GENOMIC DNA]</scope>
    <source>
        <strain evidence="6 7">DSM 29873</strain>
    </source>
</reference>
<evidence type="ECO:0000256" key="3">
    <source>
        <dbReference type="ARBA" id="ARBA00022741"/>
    </source>
</evidence>
<organism evidence="6 7">
    <name type="scientific">Citroniella saccharovorans</name>
    <dbReference type="NCBI Taxonomy" id="2053367"/>
    <lineage>
        <taxon>Bacteria</taxon>
        <taxon>Bacillati</taxon>
        <taxon>Bacillota</taxon>
        <taxon>Tissierellia</taxon>
        <taxon>Tissierellales</taxon>
        <taxon>Peptoniphilaceae</taxon>
        <taxon>Citroniella</taxon>
    </lineage>
</organism>
<name>A0AAW9MNX7_9FIRM</name>
<dbReference type="GO" id="GO:0016887">
    <property type="term" value="F:ATP hydrolysis activity"/>
    <property type="evidence" value="ECO:0007669"/>
    <property type="project" value="InterPro"/>
</dbReference>
<dbReference type="GO" id="GO:0005524">
    <property type="term" value="F:ATP binding"/>
    <property type="evidence" value="ECO:0007669"/>
    <property type="project" value="UniProtKB-KW"/>
</dbReference>
<evidence type="ECO:0000259" key="5">
    <source>
        <dbReference type="PROSITE" id="PS50893"/>
    </source>
</evidence>
<dbReference type="SUPFAM" id="SSF52540">
    <property type="entry name" value="P-loop containing nucleoside triphosphate hydrolases"/>
    <property type="match status" value="1"/>
</dbReference>
<dbReference type="PANTHER" id="PTHR42798">
    <property type="entry name" value="LIPOPROTEIN-RELEASING SYSTEM ATP-BINDING PROTEIN LOLD"/>
    <property type="match status" value="1"/>
</dbReference>
<accession>A0AAW9MNX7</accession>
<feature type="domain" description="ABC transporter" evidence="5">
    <location>
        <begin position="4"/>
        <end position="225"/>
    </location>
</feature>
<dbReference type="InterPro" id="IPR003593">
    <property type="entry name" value="AAA+_ATPase"/>
</dbReference>
<evidence type="ECO:0000256" key="1">
    <source>
        <dbReference type="ARBA" id="ARBA00005417"/>
    </source>
</evidence>
<gene>
    <name evidence="6" type="ORF">VLK81_01575</name>
</gene>
<protein>
    <submittedName>
        <fullName evidence="6">ABC transporter ATP-binding protein</fullName>
    </submittedName>
</protein>
<dbReference type="RefSeq" id="WP_324618753.1">
    <property type="nucleotide sequence ID" value="NZ_JAYKOT010000001.1"/>
</dbReference>
<evidence type="ECO:0000256" key="2">
    <source>
        <dbReference type="ARBA" id="ARBA00022448"/>
    </source>
</evidence>